<dbReference type="Gene3D" id="3.90.930.1">
    <property type="match status" value="1"/>
</dbReference>
<keyword evidence="2" id="KW-1185">Reference proteome</keyword>
<sequence length="141" mass="17009">MAQSDKAVKSPAKGIWPFRYNKLDKQGNYHGRWKLYGPDEKTLIRNGRFRHGAEIGKWRYYYLSGQLMMLEYHNRKRADFTVKRYHKNGALEKQGQARWVDEGKLIRYYWFGLWDIFNEQGQLTHQEYYEKGKQVELQPAN</sequence>
<evidence type="ECO:0008006" key="3">
    <source>
        <dbReference type="Google" id="ProtNLM"/>
    </source>
</evidence>
<dbReference type="RefSeq" id="WP_112305478.1">
    <property type="nucleotide sequence ID" value="NZ_QMDV01000002.1"/>
</dbReference>
<dbReference type="Proteomes" id="UP000251692">
    <property type="component" value="Unassembled WGS sequence"/>
</dbReference>
<gene>
    <name evidence="1" type="ORF">DP923_08970</name>
</gene>
<dbReference type="EMBL" id="QMDV01000002">
    <property type="protein sequence ID" value="RAU83328.1"/>
    <property type="molecule type" value="Genomic_DNA"/>
</dbReference>
<dbReference type="SUPFAM" id="SSF82185">
    <property type="entry name" value="Histone H3 K4-specific methyltransferase SET7/9 N-terminal domain"/>
    <property type="match status" value="1"/>
</dbReference>
<organism evidence="1 2">
    <name type="scientific">Pontibacter arcticus</name>
    <dbReference type="NCBI Taxonomy" id="2080288"/>
    <lineage>
        <taxon>Bacteria</taxon>
        <taxon>Pseudomonadati</taxon>
        <taxon>Bacteroidota</taxon>
        <taxon>Cytophagia</taxon>
        <taxon>Cytophagales</taxon>
        <taxon>Hymenobacteraceae</taxon>
        <taxon>Pontibacter</taxon>
    </lineage>
</organism>
<reference evidence="1 2" key="2">
    <citation type="submission" date="2018-07" db="EMBL/GenBank/DDBJ databases">
        <title>Pontibacter sp. 2b14 genomic sequence and assembly.</title>
        <authorList>
            <person name="Du Z.-J."/>
        </authorList>
    </citation>
    <scope>NUCLEOTIDE SEQUENCE [LARGE SCALE GENOMIC DNA]</scope>
    <source>
        <strain evidence="1 2">2b14</strain>
    </source>
</reference>
<evidence type="ECO:0000313" key="2">
    <source>
        <dbReference type="Proteomes" id="UP000251692"/>
    </source>
</evidence>
<proteinExistence type="predicted"/>
<accession>A0A364RG59</accession>
<dbReference type="AlphaFoldDB" id="A0A364RG59"/>
<reference evidence="1 2" key="1">
    <citation type="submission" date="2018-06" db="EMBL/GenBank/DDBJ databases">
        <authorList>
            <person name="Liu Z.-W."/>
        </authorList>
    </citation>
    <scope>NUCLEOTIDE SEQUENCE [LARGE SCALE GENOMIC DNA]</scope>
    <source>
        <strain evidence="1 2">2b14</strain>
    </source>
</reference>
<evidence type="ECO:0000313" key="1">
    <source>
        <dbReference type="EMBL" id="RAU83328.1"/>
    </source>
</evidence>
<name>A0A364RG59_9BACT</name>
<comment type="caution">
    <text evidence="1">The sequence shown here is derived from an EMBL/GenBank/DDBJ whole genome shotgun (WGS) entry which is preliminary data.</text>
</comment>
<dbReference type="OrthoDB" id="8536728at2"/>
<protein>
    <recommendedName>
        <fullName evidence="3">MORN repeat variant</fullName>
    </recommendedName>
</protein>